<evidence type="ECO:0000313" key="8">
    <source>
        <dbReference type="Proteomes" id="UP000799118"/>
    </source>
</evidence>
<keyword evidence="8" id="KW-1185">Reference proteome</keyword>
<dbReference type="OrthoDB" id="240216at2759"/>
<accession>A0A6A4I8W8</accession>
<dbReference type="AlphaFoldDB" id="A0A6A4I8W8"/>
<keyword evidence="2 5" id="KW-0808">Transferase</keyword>
<evidence type="ECO:0000256" key="5">
    <source>
        <dbReference type="RuleBase" id="RU003801"/>
    </source>
</evidence>
<dbReference type="PANTHER" id="PTHR22589:SF107">
    <property type="entry name" value="CHOLINE_CARNITINE ACYLTRANSFERASE DOMAIN-CONTAINING PROTEIN"/>
    <property type="match status" value="1"/>
</dbReference>
<dbReference type="InterPro" id="IPR042231">
    <property type="entry name" value="Cho/carn_acyl_trans_2"/>
</dbReference>
<keyword evidence="3 5" id="KW-0012">Acyltransferase</keyword>
<dbReference type="InterPro" id="IPR000542">
    <property type="entry name" value="Carn_acyl_trans"/>
</dbReference>
<dbReference type="SUPFAM" id="SSF52777">
    <property type="entry name" value="CoA-dependent acyltransferases"/>
    <property type="match status" value="2"/>
</dbReference>
<evidence type="ECO:0000256" key="1">
    <source>
        <dbReference type="ARBA" id="ARBA00005232"/>
    </source>
</evidence>
<comment type="similarity">
    <text evidence="1 5">Belongs to the carnitine/choline acetyltransferase family.</text>
</comment>
<organism evidence="7 8">
    <name type="scientific">Gymnopus androsaceus JB14</name>
    <dbReference type="NCBI Taxonomy" id="1447944"/>
    <lineage>
        <taxon>Eukaryota</taxon>
        <taxon>Fungi</taxon>
        <taxon>Dikarya</taxon>
        <taxon>Basidiomycota</taxon>
        <taxon>Agaricomycotina</taxon>
        <taxon>Agaricomycetes</taxon>
        <taxon>Agaricomycetidae</taxon>
        <taxon>Agaricales</taxon>
        <taxon>Marasmiineae</taxon>
        <taxon>Omphalotaceae</taxon>
        <taxon>Gymnopus</taxon>
    </lineage>
</organism>
<sequence length="628" mass="70662">MNRHAATVAVLPRLPVPDLQKTLAKYLDSLRPLLLEDAAHGGPPYEDAFALRKKWADEFAAGLGSLCQERLQELDRNSLNNWLDDNFWLKTYLQWRAPLLVNSNWWLVFNDDPLHPSEEHKTSGLIDWQIQRATWLARRTLEFKDKIDSQELHPGTTRTGVWFRESVSRMFNIARIPQHDCDTLSPISLPSDPLSYNLVVINSDQRRDLSFASQRDCSRCQTRAGIAPEIGVLSADNRDMWASNLQHLFAISAENLHTHEAIVKALICLCLDNVTHTLGPSSRPSSLDSHLHAIRSVASNVSNRFFDKPFSLIVDPSGRAGAMGEHSPCDALVPSIVSEYAVVQQVETQSSLPDEPSTEGWERLDWITDDRVMIAARDARERAESIIENSDDSMLWFEDYGADWMKGAGSLTSIAISRFSADAYIQMALQLAWYRTMGQFTATYETALTRMFNKGRTETIRTLSEESRAFVLAMTDSNPIDTKVHLLHRAIQKHTSLTRDAATGRGIDRHLLGLRNMLRQGEHCELFDDPLFAKSQEWLLSTSGLSAGHHFRGTGFGAAYEDGYGINYLAGPNMVKFGIETKFSSSGTSTEMLKSAIIDALYEMRQIILQHESTKSKDTNQLFTASRL</sequence>
<dbReference type="GO" id="GO:0016746">
    <property type="term" value="F:acyltransferase activity"/>
    <property type="evidence" value="ECO:0007669"/>
    <property type="project" value="UniProtKB-KW"/>
</dbReference>
<reference evidence="7" key="1">
    <citation type="journal article" date="2019" name="Environ. Microbiol.">
        <title>Fungal ecological strategies reflected in gene transcription - a case study of two litter decomposers.</title>
        <authorList>
            <person name="Barbi F."/>
            <person name="Kohler A."/>
            <person name="Barry K."/>
            <person name="Baskaran P."/>
            <person name="Daum C."/>
            <person name="Fauchery L."/>
            <person name="Ihrmark K."/>
            <person name="Kuo A."/>
            <person name="LaButti K."/>
            <person name="Lipzen A."/>
            <person name="Morin E."/>
            <person name="Grigoriev I.V."/>
            <person name="Henrissat B."/>
            <person name="Lindahl B."/>
            <person name="Martin F."/>
        </authorList>
    </citation>
    <scope>NUCLEOTIDE SEQUENCE</scope>
    <source>
        <strain evidence="7">JB14</strain>
    </source>
</reference>
<dbReference type="PROSITE" id="PS00440">
    <property type="entry name" value="ACYLTRANSF_C_2"/>
    <property type="match status" value="1"/>
</dbReference>
<protein>
    <submittedName>
        <fullName evidence="7">Acyltransferase ChoActase/COT/CPT</fullName>
    </submittedName>
</protein>
<evidence type="ECO:0000313" key="7">
    <source>
        <dbReference type="EMBL" id="KAE9405145.1"/>
    </source>
</evidence>
<evidence type="ECO:0000256" key="2">
    <source>
        <dbReference type="ARBA" id="ARBA00022679"/>
    </source>
</evidence>
<dbReference type="Gene3D" id="3.30.559.10">
    <property type="entry name" value="Chloramphenicol acetyltransferase-like domain"/>
    <property type="match status" value="1"/>
</dbReference>
<dbReference type="EMBL" id="ML769411">
    <property type="protein sequence ID" value="KAE9405145.1"/>
    <property type="molecule type" value="Genomic_DNA"/>
</dbReference>
<dbReference type="Pfam" id="PF00755">
    <property type="entry name" value="Carn_acyltransf"/>
    <property type="match status" value="1"/>
</dbReference>
<feature type="active site" description="Proton acceptor" evidence="4">
    <location>
        <position position="326"/>
    </location>
</feature>
<name>A0A6A4I8W8_9AGAR</name>
<dbReference type="InterPro" id="IPR039551">
    <property type="entry name" value="Cho/carn_acyl_trans"/>
</dbReference>
<proteinExistence type="inferred from homology"/>
<dbReference type="PANTHER" id="PTHR22589">
    <property type="entry name" value="CARNITINE O-ACYLTRANSFERASE"/>
    <property type="match status" value="1"/>
</dbReference>
<dbReference type="Proteomes" id="UP000799118">
    <property type="component" value="Unassembled WGS sequence"/>
</dbReference>
<gene>
    <name evidence="7" type="ORF">BT96DRAFT_955369</name>
</gene>
<feature type="domain" description="Choline/carnitine acyltransferase" evidence="6">
    <location>
        <begin position="14"/>
        <end position="597"/>
    </location>
</feature>
<dbReference type="InterPro" id="IPR023213">
    <property type="entry name" value="CAT-like_dom_sf"/>
</dbReference>
<evidence type="ECO:0000259" key="6">
    <source>
        <dbReference type="Pfam" id="PF00755"/>
    </source>
</evidence>
<evidence type="ECO:0000256" key="3">
    <source>
        <dbReference type="ARBA" id="ARBA00023315"/>
    </source>
</evidence>
<evidence type="ECO:0000256" key="4">
    <source>
        <dbReference type="PIRSR" id="PIRSR600542-1"/>
    </source>
</evidence>
<dbReference type="Gene3D" id="3.30.559.70">
    <property type="entry name" value="Choline/Carnitine o-acyltransferase, domain 2"/>
    <property type="match status" value="1"/>
</dbReference>